<reference evidence="2 3" key="1">
    <citation type="journal article" date="2019" name="Sci. Rep.">
        <title>Orb-weaving spider Araneus ventricosus genome elucidates the spidroin gene catalogue.</title>
        <authorList>
            <person name="Kono N."/>
            <person name="Nakamura H."/>
            <person name="Ohtoshi R."/>
            <person name="Moran D.A.P."/>
            <person name="Shinohara A."/>
            <person name="Yoshida Y."/>
            <person name="Fujiwara M."/>
            <person name="Mori M."/>
            <person name="Tomita M."/>
            <person name="Arakawa K."/>
        </authorList>
    </citation>
    <scope>NUCLEOTIDE SEQUENCE [LARGE SCALE GENOMIC DNA]</scope>
</reference>
<evidence type="ECO:0000256" key="1">
    <source>
        <dbReference type="SAM" id="MobiDB-lite"/>
    </source>
</evidence>
<protein>
    <submittedName>
        <fullName evidence="2">Uncharacterized protein</fullName>
    </submittedName>
</protein>
<dbReference type="EMBL" id="BGPR01004047">
    <property type="protein sequence ID" value="GBM95316.1"/>
    <property type="molecule type" value="Genomic_DNA"/>
</dbReference>
<feature type="compositionally biased region" description="Polar residues" evidence="1">
    <location>
        <begin position="86"/>
        <end position="106"/>
    </location>
</feature>
<dbReference type="AlphaFoldDB" id="A0A4Y2K1E3"/>
<gene>
    <name evidence="2" type="ORF">AVEN_171564_1</name>
</gene>
<sequence>MVVRYSALLKEGWFNYQVEVGNKIRHKHIDQMRSIESDIPLSSPELDLSFPSIPEVSSISPSDTELPLVFPAPTGEVEPRQVELKPSNTMTPEQRSESSTVNPNTVGSVPTAFALCRRTRVRKAPDRLKLGLFKFVSN</sequence>
<organism evidence="2 3">
    <name type="scientific">Araneus ventricosus</name>
    <name type="common">Orbweaver spider</name>
    <name type="synonym">Epeira ventricosa</name>
    <dbReference type="NCBI Taxonomy" id="182803"/>
    <lineage>
        <taxon>Eukaryota</taxon>
        <taxon>Metazoa</taxon>
        <taxon>Ecdysozoa</taxon>
        <taxon>Arthropoda</taxon>
        <taxon>Chelicerata</taxon>
        <taxon>Arachnida</taxon>
        <taxon>Araneae</taxon>
        <taxon>Araneomorphae</taxon>
        <taxon>Entelegynae</taxon>
        <taxon>Araneoidea</taxon>
        <taxon>Araneidae</taxon>
        <taxon>Araneus</taxon>
    </lineage>
</organism>
<evidence type="ECO:0000313" key="2">
    <source>
        <dbReference type="EMBL" id="GBM95316.1"/>
    </source>
</evidence>
<dbReference type="Proteomes" id="UP000499080">
    <property type="component" value="Unassembled WGS sequence"/>
</dbReference>
<proteinExistence type="predicted"/>
<evidence type="ECO:0000313" key="3">
    <source>
        <dbReference type="Proteomes" id="UP000499080"/>
    </source>
</evidence>
<keyword evidence="3" id="KW-1185">Reference proteome</keyword>
<feature type="region of interest" description="Disordered" evidence="1">
    <location>
        <begin position="58"/>
        <end position="106"/>
    </location>
</feature>
<comment type="caution">
    <text evidence="2">The sequence shown here is derived from an EMBL/GenBank/DDBJ whole genome shotgun (WGS) entry which is preliminary data.</text>
</comment>
<name>A0A4Y2K1E3_ARAVE</name>
<accession>A0A4Y2K1E3</accession>